<sequence length="115" mass="13589">MTEDIAVTKFRDYLRVNTEQPRPDYAECQKFLFDLADEIGITRKAIERTSRAPFIIIADQPRYLNCGWRSCDKHYHPHEEFVGVSFFPFESMQTLKPYRFDESTTPRISILNFSS</sequence>
<dbReference type="STRING" id="53326.A0A016WM90"/>
<dbReference type="EMBL" id="JARK01000201">
    <property type="protein sequence ID" value="EYC40706.1"/>
    <property type="molecule type" value="Genomic_DNA"/>
</dbReference>
<gene>
    <name evidence="1" type="primary">Acey_s0601.g517</name>
    <name evidence="1" type="ORF">Y032_0601g517</name>
</gene>
<evidence type="ECO:0000313" key="1">
    <source>
        <dbReference type="EMBL" id="EYC40706.1"/>
    </source>
</evidence>
<evidence type="ECO:0000313" key="2">
    <source>
        <dbReference type="Proteomes" id="UP000024635"/>
    </source>
</evidence>
<keyword evidence="2" id="KW-1185">Reference proteome</keyword>
<reference evidence="2" key="1">
    <citation type="journal article" date="2015" name="Nat. Genet.">
        <title>The genome and transcriptome of the zoonotic hookworm Ancylostoma ceylanicum identify infection-specific gene families.</title>
        <authorList>
            <person name="Schwarz E.M."/>
            <person name="Hu Y."/>
            <person name="Antoshechkin I."/>
            <person name="Miller M.M."/>
            <person name="Sternberg P.W."/>
            <person name="Aroian R.V."/>
        </authorList>
    </citation>
    <scope>NUCLEOTIDE SEQUENCE</scope>
    <source>
        <strain evidence="2">HY135</strain>
    </source>
</reference>
<dbReference type="OrthoDB" id="3064516at2759"/>
<protein>
    <submittedName>
        <fullName evidence="1">Uncharacterized protein</fullName>
    </submittedName>
</protein>
<accession>A0A016WM90</accession>
<proteinExistence type="predicted"/>
<name>A0A016WM90_9BILA</name>
<comment type="caution">
    <text evidence="1">The sequence shown here is derived from an EMBL/GenBank/DDBJ whole genome shotgun (WGS) entry which is preliminary data.</text>
</comment>
<dbReference type="AlphaFoldDB" id="A0A016WM90"/>
<organism evidence="1 2">
    <name type="scientific">Ancylostoma ceylanicum</name>
    <dbReference type="NCBI Taxonomy" id="53326"/>
    <lineage>
        <taxon>Eukaryota</taxon>
        <taxon>Metazoa</taxon>
        <taxon>Ecdysozoa</taxon>
        <taxon>Nematoda</taxon>
        <taxon>Chromadorea</taxon>
        <taxon>Rhabditida</taxon>
        <taxon>Rhabditina</taxon>
        <taxon>Rhabditomorpha</taxon>
        <taxon>Strongyloidea</taxon>
        <taxon>Ancylostomatidae</taxon>
        <taxon>Ancylostomatinae</taxon>
        <taxon>Ancylostoma</taxon>
    </lineage>
</organism>
<dbReference type="Proteomes" id="UP000024635">
    <property type="component" value="Unassembled WGS sequence"/>
</dbReference>